<dbReference type="OrthoDB" id="1923159at2759"/>
<comment type="caution">
    <text evidence="17">The sequence shown here is derived from an EMBL/GenBank/DDBJ whole genome shotgun (WGS) entry which is preliminary data.</text>
</comment>
<dbReference type="InterPro" id="IPR000504">
    <property type="entry name" value="RRM_dom"/>
</dbReference>
<evidence type="ECO:0000313" key="18">
    <source>
        <dbReference type="Proteomes" id="UP000193648"/>
    </source>
</evidence>
<dbReference type="EMBL" id="MCFF01000050">
    <property type="protein sequence ID" value="ORZ05499.1"/>
    <property type="molecule type" value="Genomic_DNA"/>
</dbReference>
<dbReference type="InterPro" id="IPR039780">
    <property type="entry name" value="Mot2"/>
</dbReference>
<dbReference type="Proteomes" id="UP000193648">
    <property type="component" value="Unassembled WGS sequence"/>
</dbReference>
<dbReference type="PROSITE" id="PS50089">
    <property type="entry name" value="ZF_RING_2"/>
    <property type="match status" value="1"/>
</dbReference>
<dbReference type="InterPro" id="IPR000571">
    <property type="entry name" value="Znf_CCCH"/>
</dbReference>
<dbReference type="SUPFAM" id="SSF54928">
    <property type="entry name" value="RNA-binding domain, RBD"/>
    <property type="match status" value="1"/>
</dbReference>
<feature type="domain" description="C3H1-type" evidence="16">
    <location>
        <begin position="189"/>
        <end position="216"/>
    </location>
</feature>
<dbReference type="InterPro" id="IPR003954">
    <property type="entry name" value="RRM_euk-type"/>
</dbReference>
<dbReference type="PROSITE" id="PS50102">
    <property type="entry name" value="RRM"/>
    <property type="match status" value="1"/>
</dbReference>
<dbReference type="PANTHER" id="PTHR12603">
    <property type="entry name" value="CCR4-NOT TRANSCRIPTION COMPLEX RELATED"/>
    <property type="match status" value="1"/>
</dbReference>
<dbReference type="GO" id="GO:0005634">
    <property type="term" value="C:nucleus"/>
    <property type="evidence" value="ECO:0007669"/>
    <property type="project" value="UniProtKB-SubCell"/>
</dbReference>
<evidence type="ECO:0000256" key="12">
    <source>
        <dbReference type="PROSITE-ProRule" id="PRU00723"/>
    </source>
</evidence>
<dbReference type="GO" id="GO:0008270">
    <property type="term" value="F:zinc ion binding"/>
    <property type="evidence" value="ECO:0007669"/>
    <property type="project" value="UniProtKB-KW"/>
</dbReference>
<dbReference type="PANTHER" id="PTHR12603:SF0">
    <property type="entry name" value="CCR4-NOT TRANSCRIPTION COMPLEX SUBUNIT 4"/>
    <property type="match status" value="1"/>
</dbReference>
<dbReference type="GO" id="GO:0061630">
    <property type="term" value="F:ubiquitin protein ligase activity"/>
    <property type="evidence" value="ECO:0007669"/>
    <property type="project" value="UniProtKB-ARBA"/>
</dbReference>
<dbReference type="STRING" id="64571.A0A1Y2GBR9"/>
<dbReference type="GO" id="GO:0003723">
    <property type="term" value="F:RNA binding"/>
    <property type="evidence" value="ECO:0007669"/>
    <property type="project" value="UniProtKB-UniRule"/>
</dbReference>
<evidence type="ECO:0000259" key="16">
    <source>
        <dbReference type="PROSITE" id="PS50103"/>
    </source>
</evidence>
<feature type="domain" description="RRM" evidence="15">
    <location>
        <begin position="104"/>
        <end position="192"/>
    </location>
</feature>
<evidence type="ECO:0000256" key="3">
    <source>
        <dbReference type="ARBA" id="ARBA00022723"/>
    </source>
</evidence>
<keyword evidence="5 12" id="KW-0862">Zinc</keyword>
<sequence>MFDEEDFDCPLCMEELDISDRNFRPCPCGYQICRFCWHHIKEDLNGRCPACRRIYSEETVQFTPISADELTMIKNEKKAKEREKKEMEAMNRKHLSNMRVVQKSLVYVIGLPAKLANDEHTLRQHEYFGQYGKIAKVVINRRNATTSSGSLGQGSVGVYITYVRKEDATKAIAAIDGSVWDGKILRASYGTTKYCTYYLRGMTCQNPGCMYLHEPGEDADSFTKEDLAVG</sequence>
<dbReference type="InParanoid" id="A0A1Y2GBR9"/>
<evidence type="ECO:0000259" key="14">
    <source>
        <dbReference type="PROSITE" id="PS50089"/>
    </source>
</evidence>
<evidence type="ECO:0000256" key="1">
    <source>
        <dbReference type="ARBA" id="ARBA00004123"/>
    </source>
</evidence>
<keyword evidence="18" id="KW-1185">Reference proteome</keyword>
<comment type="subcellular location">
    <subcellularLocation>
        <location evidence="1">Nucleus</location>
    </subcellularLocation>
</comment>
<evidence type="ECO:0000256" key="13">
    <source>
        <dbReference type="SAM" id="Coils"/>
    </source>
</evidence>
<gene>
    <name evidence="17" type="ORF">BCR41DRAFT_378919</name>
</gene>
<dbReference type="CDD" id="cd16618">
    <property type="entry name" value="mRING-HC-C4C4_CNOT4"/>
    <property type="match status" value="1"/>
</dbReference>
<dbReference type="FunFam" id="3.30.40.10:FF:000006">
    <property type="entry name" value="CCR4-NOT transcription complex subunit 4"/>
    <property type="match status" value="1"/>
</dbReference>
<dbReference type="Pfam" id="PF14570">
    <property type="entry name" value="zf-RING_4"/>
    <property type="match status" value="1"/>
</dbReference>
<dbReference type="Gene3D" id="3.30.70.330">
    <property type="match status" value="1"/>
</dbReference>
<evidence type="ECO:0000256" key="9">
    <source>
        <dbReference type="ARBA" id="ARBA00023163"/>
    </source>
</evidence>
<dbReference type="InterPro" id="IPR039515">
    <property type="entry name" value="NOT4_mRING-HC-C4C4"/>
</dbReference>
<evidence type="ECO:0000313" key="17">
    <source>
        <dbReference type="EMBL" id="ORZ05499.1"/>
    </source>
</evidence>
<dbReference type="RefSeq" id="XP_021877073.1">
    <property type="nucleotide sequence ID" value="XM_022027183.1"/>
</dbReference>
<dbReference type="InterPro" id="IPR001841">
    <property type="entry name" value="Znf_RING"/>
</dbReference>
<dbReference type="CDD" id="cd12438">
    <property type="entry name" value="RRM_CNOT4"/>
    <property type="match status" value="1"/>
</dbReference>
<evidence type="ECO:0000256" key="5">
    <source>
        <dbReference type="ARBA" id="ARBA00022833"/>
    </source>
</evidence>
<dbReference type="GO" id="GO:0016071">
    <property type="term" value="P:mRNA metabolic process"/>
    <property type="evidence" value="ECO:0007669"/>
    <property type="project" value="UniProtKB-ARBA"/>
</dbReference>
<evidence type="ECO:0000256" key="2">
    <source>
        <dbReference type="ARBA" id="ARBA00022491"/>
    </source>
</evidence>
<dbReference type="SUPFAM" id="SSF57850">
    <property type="entry name" value="RING/U-box"/>
    <property type="match status" value="1"/>
</dbReference>
<dbReference type="GeneID" id="33569026"/>
<keyword evidence="2" id="KW-0678">Repressor</keyword>
<evidence type="ECO:0000256" key="7">
    <source>
        <dbReference type="ARBA" id="ARBA00023015"/>
    </source>
</evidence>
<feature type="domain" description="RING-type" evidence="14">
    <location>
        <begin position="9"/>
        <end position="52"/>
    </location>
</feature>
<dbReference type="AlphaFoldDB" id="A0A1Y2GBR9"/>
<dbReference type="InterPro" id="IPR034261">
    <property type="entry name" value="CNOT4_RRM"/>
</dbReference>
<evidence type="ECO:0000256" key="11">
    <source>
        <dbReference type="PROSITE-ProRule" id="PRU00176"/>
    </source>
</evidence>
<evidence type="ECO:0000256" key="10">
    <source>
        <dbReference type="ARBA" id="ARBA00023242"/>
    </source>
</evidence>
<organism evidence="17 18">
    <name type="scientific">Lobosporangium transversale</name>
    <dbReference type="NCBI Taxonomy" id="64571"/>
    <lineage>
        <taxon>Eukaryota</taxon>
        <taxon>Fungi</taxon>
        <taxon>Fungi incertae sedis</taxon>
        <taxon>Mucoromycota</taxon>
        <taxon>Mortierellomycotina</taxon>
        <taxon>Mortierellomycetes</taxon>
        <taxon>Mortierellales</taxon>
        <taxon>Mortierellaceae</taxon>
        <taxon>Lobosporangium</taxon>
    </lineage>
</organism>
<dbReference type="PROSITE" id="PS50103">
    <property type="entry name" value="ZF_C3H1"/>
    <property type="match status" value="1"/>
</dbReference>
<dbReference type="GO" id="GO:0010557">
    <property type="term" value="P:positive regulation of macromolecule biosynthetic process"/>
    <property type="evidence" value="ECO:0007669"/>
    <property type="project" value="UniProtKB-ARBA"/>
</dbReference>
<dbReference type="GO" id="GO:0016567">
    <property type="term" value="P:protein ubiquitination"/>
    <property type="evidence" value="ECO:0007669"/>
    <property type="project" value="TreeGrafter"/>
</dbReference>
<keyword evidence="7" id="KW-0805">Transcription regulation</keyword>
<dbReference type="InterPro" id="IPR013083">
    <property type="entry name" value="Znf_RING/FYVE/PHD"/>
</dbReference>
<dbReference type="SMART" id="SM00361">
    <property type="entry name" value="RRM_1"/>
    <property type="match status" value="1"/>
</dbReference>
<keyword evidence="9" id="KW-0804">Transcription</keyword>
<keyword evidence="3 12" id="KW-0479">Metal-binding</keyword>
<keyword evidence="10" id="KW-0539">Nucleus</keyword>
<evidence type="ECO:0000259" key="15">
    <source>
        <dbReference type="PROSITE" id="PS50102"/>
    </source>
</evidence>
<dbReference type="InterPro" id="IPR012677">
    <property type="entry name" value="Nucleotide-bd_a/b_plait_sf"/>
</dbReference>
<dbReference type="InterPro" id="IPR035979">
    <property type="entry name" value="RBD_domain_sf"/>
</dbReference>
<keyword evidence="4 12" id="KW-0863">Zinc-finger</keyword>
<protein>
    <submittedName>
        <fullName evidence="17">RING/Ubox like zinc-binding domain-domain-containing protein</fullName>
    </submittedName>
</protein>
<proteinExistence type="predicted"/>
<evidence type="ECO:0000256" key="4">
    <source>
        <dbReference type="ARBA" id="ARBA00022771"/>
    </source>
</evidence>
<evidence type="ECO:0000256" key="8">
    <source>
        <dbReference type="ARBA" id="ARBA00023054"/>
    </source>
</evidence>
<dbReference type="GO" id="GO:0006401">
    <property type="term" value="P:RNA catabolic process"/>
    <property type="evidence" value="ECO:0007669"/>
    <property type="project" value="UniProtKB-ARBA"/>
</dbReference>
<dbReference type="Gene3D" id="3.30.40.10">
    <property type="entry name" value="Zinc/RING finger domain, C3HC4 (zinc finger)"/>
    <property type="match status" value="1"/>
</dbReference>
<dbReference type="FunFam" id="3.30.70.330:FF:000257">
    <property type="entry name" value="CCR4-NOT core complex subunit Not4"/>
    <property type="match status" value="1"/>
</dbReference>
<dbReference type="GO" id="GO:0051254">
    <property type="term" value="P:positive regulation of RNA metabolic process"/>
    <property type="evidence" value="ECO:0007669"/>
    <property type="project" value="UniProtKB-ARBA"/>
</dbReference>
<reference evidence="17 18" key="1">
    <citation type="submission" date="2016-07" db="EMBL/GenBank/DDBJ databases">
        <title>Pervasive Adenine N6-methylation of Active Genes in Fungi.</title>
        <authorList>
            <consortium name="DOE Joint Genome Institute"/>
            <person name="Mondo S.J."/>
            <person name="Dannebaum R.O."/>
            <person name="Kuo R.C."/>
            <person name="Labutti K."/>
            <person name="Haridas S."/>
            <person name="Kuo A."/>
            <person name="Salamov A."/>
            <person name="Ahrendt S.R."/>
            <person name="Lipzen A."/>
            <person name="Sullivan W."/>
            <person name="Andreopoulos W.B."/>
            <person name="Clum A."/>
            <person name="Lindquist E."/>
            <person name="Daum C."/>
            <person name="Ramamoorthy G.K."/>
            <person name="Gryganskyi A."/>
            <person name="Culley D."/>
            <person name="Magnuson J.K."/>
            <person name="James T.Y."/>
            <person name="O'Malley M.A."/>
            <person name="Stajich J.E."/>
            <person name="Spatafora J.W."/>
            <person name="Visel A."/>
            <person name="Grigoriev I.V."/>
        </authorList>
    </citation>
    <scope>NUCLEOTIDE SEQUENCE [LARGE SCALE GENOMIC DNA]</scope>
    <source>
        <strain evidence="17 18">NRRL 3116</strain>
    </source>
</reference>
<name>A0A1Y2GBR9_9FUNG</name>
<keyword evidence="8 13" id="KW-0175">Coiled coil</keyword>
<keyword evidence="6 11" id="KW-0694">RNA-binding</keyword>
<accession>A0A1Y2GBR9</accession>
<dbReference type="GO" id="GO:0030015">
    <property type="term" value="C:CCR4-NOT core complex"/>
    <property type="evidence" value="ECO:0007669"/>
    <property type="project" value="UniProtKB-ARBA"/>
</dbReference>
<feature type="zinc finger region" description="C3H1-type" evidence="12">
    <location>
        <begin position="189"/>
        <end position="216"/>
    </location>
</feature>
<feature type="coiled-coil region" evidence="13">
    <location>
        <begin position="70"/>
        <end position="97"/>
    </location>
</feature>
<dbReference type="GO" id="GO:0010629">
    <property type="term" value="P:negative regulation of gene expression"/>
    <property type="evidence" value="ECO:0007669"/>
    <property type="project" value="UniProtKB-ARBA"/>
</dbReference>
<evidence type="ECO:0000256" key="6">
    <source>
        <dbReference type="ARBA" id="ARBA00022884"/>
    </source>
</evidence>